<dbReference type="Pfam" id="PF26334">
    <property type="entry name" value="Gtf3_N"/>
    <property type="match status" value="1"/>
</dbReference>
<feature type="domain" description="Glucosyltransferase 3-like C-terminal" evidence="3">
    <location>
        <begin position="171"/>
        <end position="323"/>
    </location>
</feature>
<sequence>MTGLHGIKRTAGLAQMMSVDIGRELGFNEIGIYCTGPNFEEPEDQLRARISGTLSAVESNDVVVLQLPSWNTSKFDMELAKGVKRRMNSAHVVIFIHDIGPYMFGHWDELDEWIQIYNQAEVLIVPNHVMKEHLIAHGCTVKKFVYHYVWDNPTDIIELQQPLHEMKKLVQFPSDPNKFQFANSWPSHDIPLHYYSKDQSSNPNLIQHHPLPNEELMLKMHKIGGYGVLWEPPEMKLYWKMNSSMKFGTYLSAGLPILVHQGIAQQEIVSEYHLGKVIETEDEAVDFIDHTTEDEYLELADNVNKMGKLTRNGYFLKQALMEAVYRVFN</sequence>
<evidence type="ECO:0000313" key="4">
    <source>
        <dbReference type="EMBL" id="KRL90210.1"/>
    </source>
</evidence>
<organism evidence="4 5">
    <name type="scientific">Lactobacillus kalixensis DSM 16043</name>
    <dbReference type="NCBI Taxonomy" id="1423763"/>
    <lineage>
        <taxon>Bacteria</taxon>
        <taxon>Bacillati</taxon>
        <taxon>Bacillota</taxon>
        <taxon>Bacilli</taxon>
        <taxon>Lactobacillales</taxon>
        <taxon>Lactobacillaceae</taxon>
        <taxon>Lactobacillus</taxon>
    </lineage>
</organism>
<dbReference type="Proteomes" id="UP000051036">
    <property type="component" value="Unassembled WGS sequence"/>
</dbReference>
<reference evidence="4 5" key="1">
    <citation type="journal article" date="2015" name="Genome Announc.">
        <title>Expanding the biotechnology potential of lactobacilli through comparative genomics of 213 strains and associated genera.</title>
        <authorList>
            <person name="Sun Z."/>
            <person name="Harris H.M."/>
            <person name="McCann A."/>
            <person name="Guo C."/>
            <person name="Argimon S."/>
            <person name="Zhang W."/>
            <person name="Yang X."/>
            <person name="Jeffery I.B."/>
            <person name="Cooney J.C."/>
            <person name="Kagawa T.F."/>
            <person name="Liu W."/>
            <person name="Song Y."/>
            <person name="Salvetti E."/>
            <person name="Wrobel A."/>
            <person name="Rasinkangas P."/>
            <person name="Parkhill J."/>
            <person name="Rea M.C."/>
            <person name="O'Sullivan O."/>
            <person name="Ritari J."/>
            <person name="Douillard F.P."/>
            <person name="Paul Ross R."/>
            <person name="Yang R."/>
            <person name="Briner A.E."/>
            <person name="Felis G.E."/>
            <person name="de Vos W.M."/>
            <person name="Barrangou R."/>
            <person name="Klaenhammer T.R."/>
            <person name="Caufield P.W."/>
            <person name="Cui Y."/>
            <person name="Zhang H."/>
            <person name="O'Toole P.W."/>
        </authorList>
    </citation>
    <scope>NUCLEOTIDE SEQUENCE [LARGE SCALE GENOMIC DNA]</scope>
    <source>
        <strain evidence="4 5">DSM 16043</strain>
    </source>
</reference>
<name>A0A0R1UHR0_9LACO</name>
<accession>A0A0R1UHR0</accession>
<keyword evidence="1" id="KW-0808">Transferase</keyword>
<keyword evidence="5" id="KW-1185">Reference proteome</keyword>
<dbReference type="AlphaFoldDB" id="A0A0R1UHR0"/>
<dbReference type="InterPro" id="IPR058591">
    <property type="entry name" value="Gtf3_N"/>
</dbReference>
<evidence type="ECO:0000256" key="1">
    <source>
        <dbReference type="ARBA" id="ARBA00022679"/>
    </source>
</evidence>
<proteinExistence type="predicted"/>
<evidence type="ECO:0008006" key="6">
    <source>
        <dbReference type="Google" id="ProtNLM"/>
    </source>
</evidence>
<dbReference type="STRING" id="1423763.FC46_GL000312"/>
<comment type="caution">
    <text evidence="4">The sequence shown here is derived from an EMBL/GenBank/DDBJ whole genome shotgun (WGS) entry which is preliminary data.</text>
</comment>
<dbReference type="InterPro" id="IPR058592">
    <property type="entry name" value="Gtf3_C"/>
</dbReference>
<dbReference type="Gene3D" id="3.40.50.2000">
    <property type="entry name" value="Glycogen Phosphorylase B"/>
    <property type="match status" value="2"/>
</dbReference>
<evidence type="ECO:0000313" key="5">
    <source>
        <dbReference type="Proteomes" id="UP000051036"/>
    </source>
</evidence>
<dbReference type="PATRIC" id="fig|1423763.3.peg.317"/>
<dbReference type="Pfam" id="PF26337">
    <property type="entry name" value="Gtf3_C"/>
    <property type="match status" value="1"/>
</dbReference>
<protein>
    <recommendedName>
        <fullName evidence="6">Glucosyltransferase 3</fullName>
    </recommendedName>
</protein>
<dbReference type="PIRSF" id="PIRSF007023">
    <property type="entry name" value="UDP-Galf_transf"/>
    <property type="match status" value="1"/>
</dbReference>
<evidence type="ECO:0000259" key="2">
    <source>
        <dbReference type="Pfam" id="PF26334"/>
    </source>
</evidence>
<dbReference type="EMBL" id="AZFM01000013">
    <property type="protein sequence ID" value="KRL90210.1"/>
    <property type="molecule type" value="Genomic_DNA"/>
</dbReference>
<gene>
    <name evidence="4" type="ORF">FC46_GL000312</name>
</gene>
<feature type="domain" description="Glucosyltransferase 3-like N-terminal" evidence="2">
    <location>
        <begin position="8"/>
        <end position="146"/>
    </location>
</feature>
<evidence type="ECO:0000259" key="3">
    <source>
        <dbReference type="Pfam" id="PF26337"/>
    </source>
</evidence>